<dbReference type="Proteomes" id="UP000237846">
    <property type="component" value="Unassembled WGS sequence"/>
</dbReference>
<feature type="compositionally biased region" description="Low complexity" evidence="1">
    <location>
        <begin position="168"/>
        <end position="177"/>
    </location>
</feature>
<comment type="caution">
    <text evidence="3">The sequence shown here is derived from an EMBL/GenBank/DDBJ whole genome shotgun (WGS) entry which is preliminary data.</text>
</comment>
<protein>
    <submittedName>
        <fullName evidence="3">Uncharacterized protein</fullName>
    </submittedName>
</protein>
<evidence type="ECO:0000313" key="4">
    <source>
        <dbReference type="Proteomes" id="UP000237846"/>
    </source>
</evidence>
<dbReference type="RefSeq" id="WP_211302771.1">
    <property type="nucleotide sequence ID" value="NZ_PVZC01000002.1"/>
</dbReference>
<feature type="transmembrane region" description="Helical" evidence="2">
    <location>
        <begin position="12"/>
        <end position="31"/>
    </location>
</feature>
<evidence type="ECO:0000256" key="2">
    <source>
        <dbReference type="SAM" id="Phobius"/>
    </source>
</evidence>
<feature type="region of interest" description="Disordered" evidence="1">
    <location>
        <begin position="163"/>
        <end position="221"/>
    </location>
</feature>
<dbReference type="AlphaFoldDB" id="A0A2T0Q9L6"/>
<evidence type="ECO:0000313" key="3">
    <source>
        <dbReference type="EMBL" id="PRY00554.1"/>
    </source>
</evidence>
<feature type="transmembrane region" description="Helical" evidence="2">
    <location>
        <begin position="37"/>
        <end position="56"/>
    </location>
</feature>
<reference evidence="3 4" key="1">
    <citation type="submission" date="2018-03" db="EMBL/GenBank/DDBJ databases">
        <title>Genomic Encyclopedia of Archaeal and Bacterial Type Strains, Phase II (KMG-II): from individual species to whole genera.</title>
        <authorList>
            <person name="Goeker M."/>
        </authorList>
    </citation>
    <scope>NUCLEOTIDE SEQUENCE [LARGE SCALE GENOMIC DNA]</scope>
    <source>
        <strain evidence="3 4">DSM 45601</strain>
    </source>
</reference>
<accession>A0A2T0Q9L6</accession>
<evidence type="ECO:0000256" key="1">
    <source>
        <dbReference type="SAM" id="MobiDB-lite"/>
    </source>
</evidence>
<sequence>MSDPGRGALRLLRAAVPAAAATAIAWAGHVLGGGSAAGWPAVALTAPVVGAAFAAATRHRRSLAEIAAALGGAQLAFHLAFVALSPATHGAVPPTGPQAAGVHAGHLVTGAFGLASPGMVIGHLWATLVTAWLLAHGEDALWTLAALVRAALCPPLLRRPPLRRPWRPRAAGAGAVRAARRPVRGHPPRGPPRTAPAAARRAAGRTPSSCQPFPRARRASS</sequence>
<gene>
    <name evidence="3" type="ORF">CLV72_102185</name>
</gene>
<dbReference type="EMBL" id="PVZC01000002">
    <property type="protein sequence ID" value="PRY00554.1"/>
    <property type="molecule type" value="Genomic_DNA"/>
</dbReference>
<feature type="compositionally biased region" description="Low complexity" evidence="1">
    <location>
        <begin position="195"/>
        <end position="205"/>
    </location>
</feature>
<keyword evidence="2" id="KW-0472">Membrane</keyword>
<proteinExistence type="predicted"/>
<feature type="compositionally biased region" description="Basic residues" evidence="1">
    <location>
        <begin position="178"/>
        <end position="187"/>
    </location>
</feature>
<keyword evidence="2" id="KW-1133">Transmembrane helix</keyword>
<organism evidence="3 4">
    <name type="scientific">Allonocardiopsis opalescens</name>
    <dbReference type="NCBI Taxonomy" id="1144618"/>
    <lineage>
        <taxon>Bacteria</taxon>
        <taxon>Bacillati</taxon>
        <taxon>Actinomycetota</taxon>
        <taxon>Actinomycetes</taxon>
        <taxon>Streptosporangiales</taxon>
        <taxon>Allonocardiopsis</taxon>
    </lineage>
</organism>
<feature type="transmembrane region" description="Helical" evidence="2">
    <location>
        <begin position="63"/>
        <end position="84"/>
    </location>
</feature>
<keyword evidence="4" id="KW-1185">Reference proteome</keyword>
<name>A0A2T0Q9L6_9ACTN</name>
<keyword evidence="2" id="KW-0812">Transmembrane</keyword>